<comment type="caution">
    <text evidence="1">The sequence shown here is derived from an EMBL/GenBank/DDBJ whole genome shotgun (WGS) entry which is preliminary data.</text>
</comment>
<accession>A0ACC0EYC3</accession>
<reference evidence="2" key="1">
    <citation type="journal article" date="2018" name="BMC Genomics">
        <title>Genomic insights into host adaptation between the wheat stripe rust pathogen (Puccinia striiformis f. sp. tritici) and the barley stripe rust pathogen (Puccinia striiformis f. sp. hordei).</title>
        <authorList>
            <person name="Xia C."/>
            <person name="Wang M."/>
            <person name="Yin C."/>
            <person name="Cornejo O.E."/>
            <person name="Hulbert S.H."/>
            <person name="Chen X."/>
        </authorList>
    </citation>
    <scope>NUCLEOTIDE SEQUENCE [LARGE SCALE GENOMIC DNA]</scope>
    <source>
        <strain evidence="2">93-210</strain>
    </source>
</reference>
<evidence type="ECO:0000313" key="1">
    <source>
        <dbReference type="EMBL" id="KAI7962683.1"/>
    </source>
</evidence>
<reference evidence="2" key="2">
    <citation type="journal article" date="2018" name="Mol. Plant Microbe Interact.">
        <title>Genome sequence resources for the wheat stripe rust pathogen (Puccinia striiformis f. sp. tritici) and the barley stripe rust pathogen (Puccinia striiformis f. sp. hordei).</title>
        <authorList>
            <person name="Xia C."/>
            <person name="Wang M."/>
            <person name="Yin C."/>
            <person name="Cornejo O.E."/>
            <person name="Hulbert S.H."/>
            <person name="Chen X."/>
        </authorList>
    </citation>
    <scope>NUCLEOTIDE SEQUENCE [LARGE SCALE GENOMIC DNA]</scope>
    <source>
        <strain evidence="2">93-210</strain>
    </source>
</reference>
<protein>
    <submittedName>
        <fullName evidence="1">Uncharacterized protein</fullName>
    </submittedName>
</protein>
<proteinExistence type="predicted"/>
<organism evidence="1 2">
    <name type="scientific">Puccinia striiformis f. sp. tritici</name>
    <dbReference type="NCBI Taxonomy" id="168172"/>
    <lineage>
        <taxon>Eukaryota</taxon>
        <taxon>Fungi</taxon>
        <taxon>Dikarya</taxon>
        <taxon>Basidiomycota</taxon>
        <taxon>Pucciniomycotina</taxon>
        <taxon>Pucciniomycetes</taxon>
        <taxon>Pucciniales</taxon>
        <taxon>Pucciniaceae</taxon>
        <taxon>Puccinia</taxon>
    </lineage>
</organism>
<dbReference type="Proteomes" id="UP001060170">
    <property type="component" value="Chromosome 1"/>
</dbReference>
<reference evidence="1 2" key="3">
    <citation type="journal article" date="2022" name="Microbiol. Spectr.">
        <title>Folding features and dynamics of 3D genome architecture in plant fungal pathogens.</title>
        <authorList>
            <person name="Xia C."/>
        </authorList>
    </citation>
    <scope>NUCLEOTIDE SEQUENCE [LARGE SCALE GENOMIC DNA]</scope>
    <source>
        <strain evidence="1 2">93-210</strain>
    </source>
</reference>
<gene>
    <name evidence="1" type="ORF">MJO28_000777</name>
</gene>
<evidence type="ECO:0000313" key="2">
    <source>
        <dbReference type="Proteomes" id="UP001060170"/>
    </source>
</evidence>
<sequence length="149" mass="16854">PIRWRRRSAPGRHVLEGSKEHLLLTSITQTLEFWSTSKFASARSDCIAMARRRSRVIVLVFFVTVITVSIGAPLLGRECVRWREPTNGTQTGVPSFSSHCAGQILSSKTDRKLSIRLRFKLRCEADSARNVRAKYSTKCYVDFGKTSMC</sequence>
<keyword evidence="2" id="KW-1185">Reference proteome</keyword>
<dbReference type="EMBL" id="CM045865">
    <property type="protein sequence ID" value="KAI7962683.1"/>
    <property type="molecule type" value="Genomic_DNA"/>
</dbReference>
<feature type="non-terminal residue" evidence="1">
    <location>
        <position position="1"/>
    </location>
</feature>
<name>A0ACC0EYC3_9BASI</name>